<evidence type="ECO:0000313" key="2">
    <source>
        <dbReference type="EMBL" id="QHT31175.1"/>
    </source>
</evidence>
<dbReference type="InterPro" id="IPR001173">
    <property type="entry name" value="Glyco_trans_2-like"/>
</dbReference>
<evidence type="ECO:0000259" key="1">
    <source>
        <dbReference type="Pfam" id="PF00535"/>
    </source>
</evidence>
<reference evidence="2" key="1">
    <citation type="journal article" date="2020" name="Nature">
        <title>Giant virus diversity and host interactions through global metagenomics.</title>
        <authorList>
            <person name="Schulz F."/>
            <person name="Roux S."/>
            <person name="Paez-Espino D."/>
            <person name="Jungbluth S."/>
            <person name="Walsh D.A."/>
            <person name="Denef V.J."/>
            <person name="McMahon K.D."/>
            <person name="Konstantinidis K.T."/>
            <person name="Eloe-Fadrosh E.A."/>
            <person name="Kyrpides N.C."/>
            <person name="Woyke T."/>
        </authorList>
    </citation>
    <scope>NUCLEOTIDE SEQUENCE</scope>
    <source>
        <strain evidence="2">GVMAG-M-3300009155-2</strain>
    </source>
</reference>
<feature type="domain" description="Glycosyltransferase 2-like" evidence="1">
    <location>
        <begin position="5"/>
        <end position="122"/>
    </location>
</feature>
<protein>
    <recommendedName>
        <fullName evidence="1">Glycosyltransferase 2-like domain-containing protein</fullName>
    </recommendedName>
</protein>
<accession>A0A6C0EV73</accession>
<proteinExistence type="predicted"/>
<dbReference type="SUPFAM" id="SSF53448">
    <property type="entry name" value="Nucleotide-diphospho-sugar transferases"/>
    <property type="match status" value="1"/>
</dbReference>
<dbReference type="EMBL" id="MN738916">
    <property type="protein sequence ID" value="QHT31175.1"/>
    <property type="molecule type" value="Genomic_DNA"/>
</dbReference>
<dbReference type="InterPro" id="IPR029044">
    <property type="entry name" value="Nucleotide-diphossugar_trans"/>
</dbReference>
<dbReference type="AlphaFoldDB" id="A0A6C0EV73"/>
<dbReference type="Gene3D" id="3.90.550.10">
    <property type="entry name" value="Spore Coat Polysaccharide Biosynthesis Protein SpsA, Chain A"/>
    <property type="match status" value="1"/>
</dbReference>
<name>A0A6C0EV73_9ZZZZ</name>
<organism evidence="2">
    <name type="scientific">viral metagenome</name>
    <dbReference type="NCBI Taxonomy" id="1070528"/>
    <lineage>
        <taxon>unclassified sequences</taxon>
        <taxon>metagenomes</taxon>
        <taxon>organismal metagenomes</taxon>
    </lineage>
</organism>
<sequence length="269" mass="31780">MNCCICGPVKNCGPYLNKVFKNIEKIGSIFDDYEIIIYYDKSSDNTLQILKEYQNKNSRMKFYVNTTPTSPYRTHNIAKARNFCLNYVKENKDTFPYFIMMDFDDVNCKDVTPEIIKKYLEREDWDGLSFNTSPKYYDIWGLSIYPFCFSYNHFNNNVQYYTVIQDYVTNLLNKLPNDTLLKCISSFNGFSIYRTSYFLNTYYDGRIRMDLISKVNLNAHKQATKSKLVFKKYITVDGRYEDCEHRAFHIQASNNSQAKIMISPEVLFS</sequence>
<dbReference type="Pfam" id="PF00535">
    <property type="entry name" value="Glycos_transf_2"/>
    <property type="match status" value="1"/>
</dbReference>